<dbReference type="SUPFAM" id="SSF52540">
    <property type="entry name" value="P-loop containing nucleoside triphosphate hydrolases"/>
    <property type="match status" value="1"/>
</dbReference>
<feature type="compositionally biased region" description="Basic and acidic residues" evidence="7">
    <location>
        <begin position="844"/>
        <end position="855"/>
    </location>
</feature>
<evidence type="ECO:0000259" key="9">
    <source>
        <dbReference type="PROSITE" id="PS50893"/>
    </source>
</evidence>
<feature type="region of interest" description="Disordered" evidence="7">
    <location>
        <begin position="991"/>
        <end position="1147"/>
    </location>
</feature>
<keyword evidence="5 8" id="KW-1133">Transmembrane helix</keyword>
<evidence type="ECO:0000313" key="12">
    <source>
        <dbReference type="Proteomes" id="UP001433268"/>
    </source>
</evidence>
<dbReference type="PROSITE" id="PS50929">
    <property type="entry name" value="ABC_TM1F"/>
    <property type="match status" value="1"/>
</dbReference>
<dbReference type="Pfam" id="PF00664">
    <property type="entry name" value="ABC_membrane"/>
    <property type="match status" value="1"/>
</dbReference>
<feature type="transmembrane region" description="Helical" evidence="8">
    <location>
        <begin position="81"/>
        <end position="99"/>
    </location>
</feature>
<feature type="transmembrane region" description="Helical" evidence="8">
    <location>
        <begin position="260"/>
        <end position="278"/>
    </location>
</feature>
<comment type="caution">
    <text evidence="11">The sequence shown here is derived from an EMBL/GenBank/DDBJ whole genome shotgun (WGS) entry which is preliminary data.</text>
</comment>
<feature type="compositionally biased region" description="Basic and acidic residues" evidence="7">
    <location>
        <begin position="896"/>
        <end position="907"/>
    </location>
</feature>
<evidence type="ECO:0000313" key="11">
    <source>
        <dbReference type="EMBL" id="KAK8088225.1"/>
    </source>
</evidence>
<evidence type="ECO:0000256" key="2">
    <source>
        <dbReference type="ARBA" id="ARBA00022692"/>
    </source>
</evidence>
<dbReference type="InterPro" id="IPR027417">
    <property type="entry name" value="P-loop_NTPase"/>
</dbReference>
<gene>
    <name evidence="11" type="ORF">PG997_003186</name>
</gene>
<organism evidence="11 12">
    <name type="scientific">Apiospora hydei</name>
    <dbReference type="NCBI Taxonomy" id="1337664"/>
    <lineage>
        <taxon>Eukaryota</taxon>
        <taxon>Fungi</taxon>
        <taxon>Dikarya</taxon>
        <taxon>Ascomycota</taxon>
        <taxon>Pezizomycotina</taxon>
        <taxon>Sordariomycetes</taxon>
        <taxon>Xylariomycetidae</taxon>
        <taxon>Amphisphaeriales</taxon>
        <taxon>Apiosporaceae</taxon>
        <taxon>Apiospora</taxon>
    </lineage>
</organism>
<dbReference type="RefSeq" id="XP_066671119.1">
    <property type="nucleotide sequence ID" value="XM_066807501.1"/>
</dbReference>
<feature type="compositionally biased region" description="Polar residues" evidence="7">
    <location>
        <begin position="199"/>
        <end position="214"/>
    </location>
</feature>
<feature type="transmembrane region" description="Helical" evidence="8">
    <location>
        <begin position="508"/>
        <end position="533"/>
    </location>
</feature>
<evidence type="ECO:0000256" key="3">
    <source>
        <dbReference type="ARBA" id="ARBA00022741"/>
    </source>
</evidence>
<dbReference type="Gene3D" id="3.40.50.300">
    <property type="entry name" value="P-loop containing nucleotide triphosphate hydrolases"/>
    <property type="match status" value="1"/>
</dbReference>
<evidence type="ECO:0000256" key="8">
    <source>
        <dbReference type="SAM" id="Phobius"/>
    </source>
</evidence>
<dbReference type="SUPFAM" id="SSF90123">
    <property type="entry name" value="ABC transporter transmembrane region"/>
    <property type="match status" value="1"/>
</dbReference>
<dbReference type="GeneID" id="92040561"/>
<feature type="region of interest" description="Disordered" evidence="7">
    <location>
        <begin position="844"/>
        <end position="951"/>
    </location>
</feature>
<feature type="transmembrane region" description="Helical" evidence="8">
    <location>
        <begin position="284"/>
        <end position="303"/>
    </location>
</feature>
<dbReference type="InterPro" id="IPR003439">
    <property type="entry name" value="ABC_transporter-like_ATP-bd"/>
</dbReference>
<proteinExistence type="predicted"/>
<feature type="compositionally biased region" description="Basic and acidic residues" evidence="7">
    <location>
        <begin position="991"/>
        <end position="1005"/>
    </location>
</feature>
<evidence type="ECO:0000256" key="4">
    <source>
        <dbReference type="ARBA" id="ARBA00022840"/>
    </source>
</evidence>
<accession>A0ABR1WYK2</accession>
<dbReference type="Pfam" id="PF00005">
    <property type="entry name" value="ABC_tran"/>
    <property type="match status" value="1"/>
</dbReference>
<feature type="domain" description="ABC transmembrane type-1" evidence="10">
    <location>
        <begin position="287"/>
        <end position="571"/>
    </location>
</feature>
<feature type="transmembrane region" description="Helical" evidence="8">
    <location>
        <begin position="111"/>
        <end position="137"/>
    </location>
</feature>
<evidence type="ECO:0000256" key="1">
    <source>
        <dbReference type="ARBA" id="ARBA00004141"/>
    </source>
</evidence>
<reference evidence="11 12" key="1">
    <citation type="submission" date="2023-01" db="EMBL/GenBank/DDBJ databases">
        <title>Analysis of 21 Apiospora genomes using comparative genomics revels a genus with tremendous synthesis potential of carbohydrate active enzymes and secondary metabolites.</title>
        <authorList>
            <person name="Sorensen T."/>
        </authorList>
    </citation>
    <scope>NUCLEOTIDE SEQUENCE [LARGE SCALE GENOMIC DNA]</scope>
    <source>
        <strain evidence="11 12">CBS 114990</strain>
    </source>
</reference>
<dbReference type="InterPro" id="IPR039421">
    <property type="entry name" value="Type_1_exporter"/>
</dbReference>
<dbReference type="Proteomes" id="UP001433268">
    <property type="component" value="Unassembled WGS sequence"/>
</dbReference>
<keyword evidence="12" id="KW-1185">Reference proteome</keyword>
<dbReference type="PANTHER" id="PTHR24221:SF503">
    <property type="entry name" value="MITOCHONDRIAL POTASSIUM CHANNEL ATP-BINDING SUBUNIT"/>
    <property type="match status" value="1"/>
</dbReference>
<evidence type="ECO:0000256" key="5">
    <source>
        <dbReference type="ARBA" id="ARBA00022989"/>
    </source>
</evidence>
<dbReference type="CDD" id="cd18583">
    <property type="entry name" value="ABC_6TM_HMT1"/>
    <property type="match status" value="1"/>
</dbReference>
<feature type="transmembrane region" description="Helical" evidence="8">
    <location>
        <begin position="51"/>
        <end position="69"/>
    </location>
</feature>
<feature type="transmembrane region" description="Helical" evidence="8">
    <location>
        <begin position="426"/>
        <end position="447"/>
    </location>
</feature>
<feature type="compositionally biased region" description="Basic and acidic residues" evidence="7">
    <location>
        <begin position="238"/>
        <end position="250"/>
    </location>
</feature>
<dbReference type="InterPro" id="IPR036640">
    <property type="entry name" value="ABC1_TM_sf"/>
</dbReference>
<feature type="transmembrane region" description="Helical" evidence="8">
    <location>
        <begin position="402"/>
        <end position="420"/>
    </location>
</feature>
<dbReference type="InterPro" id="IPR017871">
    <property type="entry name" value="ABC_transporter-like_CS"/>
</dbReference>
<feature type="domain" description="ABC transporter" evidence="9">
    <location>
        <begin position="605"/>
        <end position="839"/>
    </location>
</feature>
<dbReference type="InterPro" id="IPR011527">
    <property type="entry name" value="ABC1_TM_dom"/>
</dbReference>
<dbReference type="PROSITE" id="PS50893">
    <property type="entry name" value="ABC_TRANSPORTER_2"/>
    <property type="match status" value="1"/>
</dbReference>
<dbReference type="InterPro" id="IPR003593">
    <property type="entry name" value="AAA+_ATPase"/>
</dbReference>
<dbReference type="Gene3D" id="1.20.1560.10">
    <property type="entry name" value="ABC transporter type 1, transmembrane domain"/>
    <property type="match status" value="1"/>
</dbReference>
<sequence length="1147" mass="125490">MGATSYDRLLASIHYIYPTVVFAYFAITSTVAACTLQATSESPNTQHKRPRSIVGLLVLFNLLYLVQLVAEVVEAIIQQAWPAPDAIVGLLSCMLVFGIQQTTLGSGASSIVWFPFYGSWFIALVAEPAIAAITILSTVQKPGYSSIHLWLNVAIAAARYFVLALTVIVYFVWRARPEETGKDDESNPLLPKSGDRSTEGNYSGDSGYGTNSEGNTDATNTQTTNTEATNSPSDGESPWERQEREAREKVEKRLKSEGSWVAYAKGFLVFFPYVWPVGNRRLQFHAALVGLCLILGNVVNVLIPRQLGIVMDTLSGKEGGRSPWVEVVVFAGLKLASSEAGISLLRNMLWLPVDYYAIEALSNAAYSHVMRLSSDFHDSQSSSDLILAISSGHYISNMLESICFQALPMVVDLVVAFIYLSVKFGAYEGFITIATGVAFIQAATYIVGMFKDKRNKMVKTYFEEHYVRQAGIQGWHTVSAFNQIPYEEDRYAAAINSKVSSLKMLFSGYYVGHAFQYLILLCGLLAGAFLAVYQVKHGQATAGDFVMFLTYWAQLTSPLHFFATLGKSISQDLVYAERLLEVMQAKATIVDKPDAKPINLRGAKVEFRNVSFSYDKKKDILKGVKLVVPPGSSAAFVGATGAGKSTILKLLDRFYDVTSGSILIDGQDIRDVQLSSLRQSMGIVPQAPILFDDTIINNIRYARHTASDEEIYEACKAAAIHDHIMGFSEGYKTRVGERGVKLSGGELQRIAIARAILKHPDIVLLDEATSSVDTETEQKIQGGLHALCEGRTTFIVAHRLSTVMNADTIFVVSDGEIAEQGSHEELLERKGKYAELWSKQIFAKPKELKEPKDSEQQDGTHQQNKSAAPDTSQSASDCDKQPPLKSQQPVTTPLRRPIDTPKLDTTTKDSQANEANDQVVKTPRGHKKEGSKLNPGAPEFTPRSAATPVRHAATVDRCSWADDVQAAADKQSHTVTTPIFDIVSSVDYVHNEPEQATAEHADLKQMDGSPDVQMAPGYRRLESQDTFRSVSDPVPEQPANTPSTPTPTKSEPPLKKTPLQTDTAQGVGAHRGVRPVQPSTSQSSSTHGHVHQSHMNGHQQDGASSGRGRGSQGRHHQRGGTRGRGRRNPSNSQRRTETAPAKTPSAK</sequence>
<comment type="subcellular location">
    <subcellularLocation>
        <location evidence="1">Membrane</location>
        <topology evidence="1">Multi-pass membrane protein</topology>
    </subcellularLocation>
</comment>
<evidence type="ECO:0000256" key="6">
    <source>
        <dbReference type="ARBA" id="ARBA00023136"/>
    </source>
</evidence>
<feature type="transmembrane region" description="Helical" evidence="8">
    <location>
        <begin position="149"/>
        <end position="173"/>
    </location>
</feature>
<name>A0ABR1WYK2_9PEZI</name>
<dbReference type="SMART" id="SM00382">
    <property type="entry name" value="AAA"/>
    <property type="match status" value="1"/>
</dbReference>
<evidence type="ECO:0008006" key="13">
    <source>
        <dbReference type="Google" id="ProtNLM"/>
    </source>
</evidence>
<dbReference type="PANTHER" id="PTHR24221">
    <property type="entry name" value="ATP-BINDING CASSETTE SUB-FAMILY B"/>
    <property type="match status" value="1"/>
</dbReference>
<keyword evidence="4" id="KW-0067">ATP-binding</keyword>
<dbReference type="EMBL" id="JAQQWN010000004">
    <property type="protein sequence ID" value="KAK8088225.1"/>
    <property type="molecule type" value="Genomic_DNA"/>
</dbReference>
<protein>
    <recommendedName>
        <fullName evidence="13">Heavy metal tolerance protein</fullName>
    </recommendedName>
</protein>
<feature type="compositionally biased region" description="Low complexity" evidence="7">
    <location>
        <begin position="215"/>
        <end position="230"/>
    </location>
</feature>
<feature type="region of interest" description="Disordered" evidence="7">
    <location>
        <begin position="179"/>
        <end position="250"/>
    </location>
</feature>
<feature type="compositionally biased region" description="Polar residues" evidence="7">
    <location>
        <begin position="857"/>
        <end position="876"/>
    </location>
</feature>
<feature type="compositionally biased region" description="Low complexity" evidence="7">
    <location>
        <begin position="1041"/>
        <end position="1059"/>
    </location>
</feature>
<keyword evidence="6 8" id="KW-0472">Membrane</keyword>
<keyword evidence="2 8" id="KW-0812">Transmembrane</keyword>
<feature type="compositionally biased region" description="Basic residues" evidence="7">
    <location>
        <begin position="1112"/>
        <end position="1127"/>
    </location>
</feature>
<feature type="compositionally biased region" description="Low complexity" evidence="7">
    <location>
        <begin position="1075"/>
        <end position="1087"/>
    </location>
</feature>
<feature type="transmembrane region" description="Helical" evidence="8">
    <location>
        <begin position="15"/>
        <end position="39"/>
    </location>
</feature>
<dbReference type="PROSITE" id="PS00211">
    <property type="entry name" value="ABC_TRANSPORTER_1"/>
    <property type="match status" value="1"/>
</dbReference>
<keyword evidence="3" id="KW-0547">Nucleotide-binding</keyword>
<evidence type="ECO:0000256" key="7">
    <source>
        <dbReference type="SAM" id="MobiDB-lite"/>
    </source>
</evidence>
<evidence type="ECO:0000259" key="10">
    <source>
        <dbReference type="PROSITE" id="PS50929"/>
    </source>
</evidence>